<dbReference type="GO" id="GO:0004722">
    <property type="term" value="F:protein serine/threonine phosphatase activity"/>
    <property type="evidence" value="ECO:0007669"/>
    <property type="project" value="UniProtKB-EC"/>
</dbReference>
<dbReference type="GO" id="GO:0005634">
    <property type="term" value="C:nucleus"/>
    <property type="evidence" value="ECO:0007669"/>
    <property type="project" value="TreeGrafter"/>
</dbReference>
<keyword evidence="1" id="KW-0479">Metal-binding</keyword>
<dbReference type="InterPro" id="IPR029052">
    <property type="entry name" value="Metallo-depent_PP-like"/>
</dbReference>
<reference evidence="12" key="1">
    <citation type="submission" date="2016-04" db="UniProtKB">
        <authorList>
            <consortium name="WormBaseParasite"/>
        </authorList>
    </citation>
    <scope>IDENTIFICATION</scope>
</reference>
<evidence type="ECO:0000256" key="7">
    <source>
        <dbReference type="RuleBase" id="RU004273"/>
    </source>
</evidence>
<sequence>MNKEKKISEERSQASSGHDESDNSMSQFVLADSTCTKNLPTLNNTPHSNKTAVAKPEQASTTTSKRNRAEVRHFETPIAIKIKKWLVSMVARLTKQWKPEMCQMLFTEKELIELCYRAREVFWMQPTLVELHPPITICGDIHGQFSDLLALFTLYGFPPDKRYLFLGDYVDRGPFSIEVVSLLFAYKILFPRDIYLLRGNHESRYVNIRYGFYSECTLRYSQKLFEVFQLAFFCMPFCARIEKRILCMHGGLSEDLQQLKQLERIERPCEIPDLGILTDLTWSDPSFHVDDYDYNTRRGVARIFGVEAVEEFCKMLGLDLIVRAHQEAFNFLLRENSYIK</sequence>
<comment type="catalytic activity">
    <reaction evidence="5">
        <text>O-phospho-L-seryl-[protein] + H2O = L-seryl-[protein] + phosphate</text>
        <dbReference type="Rhea" id="RHEA:20629"/>
        <dbReference type="Rhea" id="RHEA-COMP:9863"/>
        <dbReference type="Rhea" id="RHEA-COMP:11604"/>
        <dbReference type="ChEBI" id="CHEBI:15377"/>
        <dbReference type="ChEBI" id="CHEBI:29999"/>
        <dbReference type="ChEBI" id="CHEBI:43474"/>
        <dbReference type="ChEBI" id="CHEBI:83421"/>
        <dbReference type="EC" id="3.1.3.16"/>
    </reaction>
</comment>
<evidence type="ECO:0000313" key="10">
    <source>
        <dbReference type="EMBL" id="VDN02335.1"/>
    </source>
</evidence>
<keyword evidence="2 7" id="KW-0378">Hydrolase</keyword>
<keyword evidence="3" id="KW-0904">Protein phosphatase</keyword>
<dbReference type="STRING" id="103827.A0A0N5CXK8"/>
<dbReference type="InterPro" id="IPR031675">
    <property type="entry name" value="STPPase_N"/>
</dbReference>
<dbReference type="PANTHER" id="PTHR11668:SF477">
    <property type="entry name" value="SERINE_THREONINE-PROTEIN PHOSPHATASE"/>
    <property type="match status" value="1"/>
</dbReference>
<evidence type="ECO:0000256" key="1">
    <source>
        <dbReference type="ARBA" id="ARBA00022723"/>
    </source>
</evidence>
<dbReference type="InterPro" id="IPR004843">
    <property type="entry name" value="Calcineurin-like_PHP"/>
</dbReference>
<proteinExistence type="inferred from homology"/>
<dbReference type="EC" id="3.1.3.16" evidence="7"/>
<dbReference type="PANTHER" id="PTHR11668">
    <property type="entry name" value="SERINE/THREONINE PROTEIN PHOSPHATASE"/>
    <property type="match status" value="1"/>
</dbReference>
<dbReference type="EMBL" id="UYYF01004322">
    <property type="protein sequence ID" value="VDN02335.1"/>
    <property type="molecule type" value="Genomic_DNA"/>
</dbReference>
<protein>
    <recommendedName>
        <fullName evidence="7">Serine/threonine-protein phosphatase</fullName>
        <ecNumber evidence="7">3.1.3.16</ecNumber>
    </recommendedName>
</protein>
<dbReference type="SMART" id="SM00156">
    <property type="entry name" value="PP2Ac"/>
    <property type="match status" value="1"/>
</dbReference>
<reference evidence="10 11" key="2">
    <citation type="submission" date="2018-11" db="EMBL/GenBank/DDBJ databases">
        <authorList>
            <consortium name="Pathogen Informatics"/>
        </authorList>
    </citation>
    <scope>NUCLEOTIDE SEQUENCE [LARGE SCALE GENOMIC DNA]</scope>
</reference>
<dbReference type="OrthoDB" id="5830152at2759"/>
<feature type="compositionally biased region" description="Basic and acidic residues" evidence="8">
    <location>
        <begin position="1"/>
        <end position="21"/>
    </location>
</feature>
<feature type="domain" description="Serine/threonine specific protein phosphatases" evidence="9">
    <location>
        <begin position="197"/>
        <end position="202"/>
    </location>
</feature>
<dbReference type="PRINTS" id="PR00114">
    <property type="entry name" value="STPHPHTASE"/>
</dbReference>
<evidence type="ECO:0000256" key="3">
    <source>
        <dbReference type="ARBA" id="ARBA00022912"/>
    </source>
</evidence>
<keyword evidence="11" id="KW-1185">Reference proteome</keyword>
<gene>
    <name evidence="10" type="ORF">TCLT_LOCUS5129</name>
</gene>
<evidence type="ECO:0000256" key="4">
    <source>
        <dbReference type="ARBA" id="ARBA00023211"/>
    </source>
</evidence>
<dbReference type="AlphaFoldDB" id="A0A0N5CXK8"/>
<evidence type="ECO:0000313" key="11">
    <source>
        <dbReference type="Proteomes" id="UP000276776"/>
    </source>
</evidence>
<dbReference type="SUPFAM" id="SSF56300">
    <property type="entry name" value="Metallo-dependent phosphatases"/>
    <property type="match status" value="1"/>
</dbReference>
<dbReference type="Pfam" id="PF16891">
    <property type="entry name" value="STPPase_N"/>
    <property type="match status" value="1"/>
</dbReference>
<keyword evidence="4" id="KW-0464">Manganese</keyword>
<dbReference type="OMA" id="FCARIEK"/>
<evidence type="ECO:0000259" key="9">
    <source>
        <dbReference type="PROSITE" id="PS00125"/>
    </source>
</evidence>
<evidence type="ECO:0000313" key="12">
    <source>
        <dbReference type="WBParaSite" id="TCLT_0000514001-mRNA-1"/>
    </source>
</evidence>
<dbReference type="Pfam" id="PF00149">
    <property type="entry name" value="Metallophos"/>
    <property type="match status" value="1"/>
</dbReference>
<evidence type="ECO:0000256" key="2">
    <source>
        <dbReference type="ARBA" id="ARBA00022801"/>
    </source>
</evidence>
<feature type="compositionally biased region" description="Polar residues" evidence="8">
    <location>
        <begin position="23"/>
        <end position="51"/>
    </location>
</feature>
<feature type="region of interest" description="Disordered" evidence="8">
    <location>
        <begin position="1"/>
        <end position="68"/>
    </location>
</feature>
<name>A0A0N5CXK8_THECL</name>
<dbReference type="Proteomes" id="UP000276776">
    <property type="component" value="Unassembled WGS sequence"/>
</dbReference>
<evidence type="ECO:0000256" key="5">
    <source>
        <dbReference type="ARBA" id="ARBA00047761"/>
    </source>
</evidence>
<dbReference type="GO" id="GO:0046872">
    <property type="term" value="F:metal ion binding"/>
    <property type="evidence" value="ECO:0007669"/>
    <property type="project" value="UniProtKB-KW"/>
</dbReference>
<comment type="catalytic activity">
    <reaction evidence="6 7">
        <text>O-phospho-L-threonyl-[protein] + H2O = L-threonyl-[protein] + phosphate</text>
        <dbReference type="Rhea" id="RHEA:47004"/>
        <dbReference type="Rhea" id="RHEA-COMP:11060"/>
        <dbReference type="Rhea" id="RHEA-COMP:11605"/>
        <dbReference type="ChEBI" id="CHEBI:15377"/>
        <dbReference type="ChEBI" id="CHEBI:30013"/>
        <dbReference type="ChEBI" id="CHEBI:43474"/>
        <dbReference type="ChEBI" id="CHEBI:61977"/>
        <dbReference type="EC" id="3.1.3.16"/>
    </reaction>
</comment>
<evidence type="ECO:0000256" key="6">
    <source>
        <dbReference type="ARBA" id="ARBA00048336"/>
    </source>
</evidence>
<comment type="similarity">
    <text evidence="7">Belongs to the PPP phosphatase family.</text>
</comment>
<dbReference type="Gene3D" id="3.60.21.10">
    <property type="match status" value="1"/>
</dbReference>
<dbReference type="InterPro" id="IPR006186">
    <property type="entry name" value="Ser/Thr-sp_prot-phosphatase"/>
</dbReference>
<dbReference type="InterPro" id="IPR050341">
    <property type="entry name" value="PP1_catalytic_subunit"/>
</dbReference>
<organism evidence="12">
    <name type="scientific">Thelazia callipaeda</name>
    <name type="common">Oriental eyeworm</name>
    <name type="synonym">Parasitic nematode</name>
    <dbReference type="NCBI Taxonomy" id="103827"/>
    <lineage>
        <taxon>Eukaryota</taxon>
        <taxon>Metazoa</taxon>
        <taxon>Ecdysozoa</taxon>
        <taxon>Nematoda</taxon>
        <taxon>Chromadorea</taxon>
        <taxon>Rhabditida</taxon>
        <taxon>Spirurina</taxon>
        <taxon>Spiruromorpha</taxon>
        <taxon>Thelazioidea</taxon>
        <taxon>Thelaziidae</taxon>
        <taxon>Thelazia</taxon>
    </lineage>
</organism>
<dbReference type="PROSITE" id="PS00125">
    <property type="entry name" value="SER_THR_PHOSPHATASE"/>
    <property type="match status" value="1"/>
</dbReference>
<evidence type="ECO:0000256" key="8">
    <source>
        <dbReference type="SAM" id="MobiDB-lite"/>
    </source>
</evidence>
<accession>A0A0N5CXK8</accession>
<dbReference type="WBParaSite" id="TCLT_0000514001-mRNA-1">
    <property type="protein sequence ID" value="TCLT_0000514001-mRNA-1"/>
    <property type="gene ID" value="TCLT_0000514001"/>
</dbReference>
<dbReference type="GO" id="GO:0005737">
    <property type="term" value="C:cytoplasm"/>
    <property type="evidence" value="ECO:0007669"/>
    <property type="project" value="TreeGrafter"/>
</dbReference>